<reference evidence="2 3" key="1">
    <citation type="journal article" date="2007" name="Proc. Natl. Acad. Sci. U.S.A.">
        <title>The genome of Syntrophus aciditrophicus: life at the thermodynamic limit of microbial growth.</title>
        <authorList>
            <person name="McInerney M.J."/>
            <person name="Rohlin L."/>
            <person name="Mouttaki H."/>
            <person name="Kim U."/>
            <person name="Krupp R.S."/>
            <person name="Rios-Hernandez L."/>
            <person name="Sieber J."/>
            <person name="Struchtemeyer C.G."/>
            <person name="Bhattacharyya A."/>
            <person name="Campbell J.W."/>
            <person name="Gunsalus R.P."/>
        </authorList>
    </citation>
    <scope>NUCLEOTIDE SEQUENCE [LARGE SCALE GENOMIC DNA]</scope>
    <source>
        <strain evidence="2 3">SB</strain>
    </source>
</reference>
<dbReference type="Proteomes" id="UP000001933">
    <property type="component" value="Chromosome"/>
</dbReference>
<evidence type="ECO:0000313" key="3">
    <source>
        <dbReference type="Proteomes" id="UP000001933"/>
    </source>
</evidence>
<evidence type="ECO:0000259" key="1">
    <source>
        <dbReference type="Pfam" id="PF10502"/>
    </source>
</evidence>
<dbReference type="AlphaFoldDB" id="Q2LU02"/>
<dbReference type="InterPro" id="IPR019533">
    <property type="entry name" value="Peptidase_S26"/>
</dbReference>
<keyword evidence="2" id="KW-0378">Hydrolase</keyword>
<dbReference type="GO" id="GO:0004252">
    <property type="term" value="F:serine-type endopeptidase activity"/>
    <property type="evidence" value="ECO:0007669"/>
    <property type="project" value="InterPro"/>
</dbReference>
<gene>
    <name evidence="2" type="ORF">SYN_01872</name>
</gene>
<dbReference type="Pfam" id="PF10502">
    <property type="entry name" value="Peptidase_S26"/>
    <property type="match status" value="1"/>
</dbReference>
<dbReference type="STRING" id="56780.SYN_01872"/>
<keyword evidence="3" id="KW-1185">Reference proteome</keyword>
<dbReference type="eggNOG" id="COG0681">
    <property type="taxonomic scope" value="Bacteria"/>
</dbReference>
<organism evidence="2 3">
    <name type="scientific">Syntrophus aciditrophicus (strain SB)</name>
    <dbReference type="NCBI Taxonomy" id="56780"/>
    <lineage>
        <taxon>Bacteria</taxon>
        <taxon>Pseudomonadati</taxon>
        <taxon>Thermodesulfobacteriota</taxon>
        <taxon>Syntrophia</taxon>
        <taxon>Syntrophales</taxon>
        <taxon>Syntrophaceae</taxon>
        <taxon>Syntrophus</taxon>
    </lineage>
</organism>
<dbReference type="EMBL" id="CP000252">
    <property type="protein sequence ID" value="ABC77564.1"/>
    <property type="molecule type" value="Genomic_DNA"/>
</dbReference>
<dbReference type="InterPro" id="IPR036286">
    <property type="entry name" value="LexA/Signal_pep-like_sf"/>
</dbReference>
<accession>Q2LU02</accession>
<dbReference type="HOGENOM" id="CLU_104604_1_0_7"/>
<protein>
    <submittedName>
        <fullName evidence="2">Type IV secretory protease</fullName>
    </submittedName>
</protein>
<name>Q2LU02_SYNAS</name>
<dbReference type="KEGG" id="sat:SYN_01872"/>
<dbReference type="InParanoid" id="Q2LU02"/>
<keyword evidence="2" id="KW-0645">Protease</keyword>
<proteinExistence type="predicted"/>
<dbReference type="Gene3D" id="2.10.109.10">
    <property type="entry name" value="Umud Fragment, subunit A"/>
    <property type="match status" value="1"/>
</dbReference>
<dbReference type="GO" id="GO:0006465">
    <property type="term" value="P:signal peptide processing"/>
    <property type="evidence" value="ECO:0007669"/>
    <property type="project" value="InterPro"/>
</dbReference>
<dbReference type="SUPFAM" id="SSF51306">
    <property type="entry name" value="LexA/Signal peptidase"/>
    <property type="match status" value="1"/>
</dbReference>
<dbReference type="OrthoDB" id="5360818at2"/>
<evidence type="ECO:0000313" key="2">
    <source>
        <dbReference type="EMBL" id="ABC77564.1"/>
    </source>
</evidence>
<dbReference type="RefSeq" id="WP_011417586.1">
    <property type="nucleotide sequence ID" value="NC_007759.1"/>
</dbReference>
<feature type="domain" description="Peptidase S26" evidence="1">
    <location>
        <begin position="29"/>
        <end position="155"/>
    </location>
</feature>
<sequence length="161" mass="17937">MSETRKPSGLRLILFMGALAAAGMLIPSRFAVSITPSTEHRIFFLKKGPPTGELKRGAYVMFDIRSKYVDHGTPHRVIKRIACAGGEELDTVGHDFYCDGREIAVAKDLSLKGEELPRFHYSGKIPVDAVFVTGQHRDSFDSRYFGFVRNEEVKAVACPLF</sequence>